<sequence>MPLAARRTGRAMTRPLITPRRRRRPSLLLRQHLEPRLRKEGIITVTPMCGLYIYEFSELSLAKLRHQTGSWLSSHFNTTNSSFYNCSCKRSPTSRQQSAIASQIRRIGPQLAAPCSTSLSFKTEYANMPRLAEYSSNVRENKIKSGAPGWCMLLPVGPSGSHQESPTGFSSGSGPSFLDCAAPTLYKMGMCLARIREFWLHVSTHQKPRTNLQANLCRK</sequence>
<accession>A0AAE0NCK2</accession>
<proteinExistence type="predicted"/>
<organism evidence="1 2">
    <name type="scientific">Podospora didyma</name>
    <dbReference type="NCBI Taxonomy" id="330526"/>
    <lineage>
        <taxon>Eukaryota</taxon>
        <taxon>Fungi</taxon>
        <taxon>Dikarya</taxon>
        <taxon>Ascomycota</taxon>
        <taxon>Pezizomycotina</taxon>
        <taxon>Sordariomycetes</taxon>
        <taxon>Sordariomycetidae</taxon>
        <taxon>Sordariales</taxon>
        <taxon>Podosporaceae</taxon>
        <taxon>Podospora</taxon>
    </lineage>
</organism>
<evidence type="ECO:0000313" key="1">
    <source>
        <dbReference type="EMBL" id="KAK3377684.1"/>
    </source>
</evidence>
<gene>
    <name evidence="1" type="ORF">B0H63DRAFT_477715</name>
</gene>
<comment type="caution">
    <text evidence="1">The sequence shown here is derived from an EMBL/GenBank/DDBJ whole genome shotgun (WGS) entry which is preliminary data.</text>
</comment>
<reference evidence="1" key="1">
    <citation type="journal article" date="2023" name="Mol. Phylogenet. Evol.">
        <title>Genome-scale phylogeny and comparative genomics of the fungal order Sordariales.</title>
        <authorList>
            <person name="Hensen N."/>
            <person name="Bonometti L."/>
            <person name="Westerberg I."/>
            <person name="Brannstrom I.O."/>
            <person name="Guillou S."/>
            <person name="Cros-Aarteil S."/>
            <person name="Calhoun S."/>
            <person name="Haridas S."/>
            <person name="Kuo A."/>
            <person name="Mondo S."/>
            <person name="Pangilinan J."/>
            <person name="Riley R."/>
            <person name="LaButti K."/>
            <person name="Andreopoulos B."/>
            <person name="Lipzen A."/>
            <person name="Chen C."/>
            <person name="Yan M."/>
            <person name="Daum C."/>
            <person name="Ng V."/>
            <person name="Clum A."/>
            <person name="Steindorff A."/>
            <person name="Ohm R.A."/>
            <person name="Martin F."/>
            <person name="Silar P."/>
            <person name="Natvig D.O."/>
            <person name="Lalanne C."/>
            <person name="Gautier V."/>
            <person name="Ament-Velasquez S.L."/>
            <person name="Kruys A."/>
            <person name="Hutchinson M.I."/>
            <person name="Powell A.J."/>
            <person name="Barry K."/>
            <person name="Miller A.N."/>
            <person name="Grigoriev I.V."/>
            <person name="Debuchy R."/>
            <person name="Gladieux P."/>
            <person name="Hiltunen Thoren M."/>
            <person name="Johannesson H."/>
        </authorList>
    </citation>
    <scope>NUCLEOTIDE SEQUENCE</scope>
    <source>
        <strain evidence="1">CBS 232.78</strain>
    </source>
</reference>
<evidence type="ECO:0000313" key="2">
    <source>
        <dbReference type="Proteomes" id="UP001285441"/>
    </source>
</evidence>
<dbReference type="Proteomes" id="UP001285441">
    <property type="component" value="Unassembled WGS sequence"/>
</dbReference>
<protein>
    <submittedName>
        <fullName evidence="1">Uncharacterized protein</fullName>
    </submittedName>
</protein>
<reference evidence="1" key="2">
    <citation type="submission" date="2023-06" db="EMBL/GenBank/DDBJ databases">
        <authorList>
            <consortium name="Lawrence Berkeley National Laboratory"/>
            <person name="Haridas S."/>
            <person name="Hensen N."/>
            <person name="Bonometti L."/>
            <person name="Westerberg I."/>
            <person name="Brannstrom I.O."/>
            <person name="Guillou S."/>
            <person name="Cros-Aarteil S."/>
            <person name="Calhoun S."/>
            <person name="Kuo A."/>
            <person name="Mondo S."/>
            <person name="Pangilinan J."/>
            <person name="Riley R."/>
            <person name="LaButti K."/>
            <person name="Andreopoulos B."/>
            <person name="Lipzen A."/>
            <person name="Chen C."/>
            <person name="Yanf M."/>
            <person name="Daum C."/>
            <person name="Ng V."/>
            <person name="Clum A."/>
            <person name="Steindorff A."/>
            <person name="Ohm R."/>
            <person name="Martin F."/>
            <person name="Silar P."/>
            <person name="Natvig D."/>
            <person name="Lalanne C."/>
            <person name="Gautier V."/>
            <person name="Ament-velasquez S.L."/>
            <person name="Kruys A."/>
            <person name="Hutchinson M.I."/>
            <person name="Powell A.J."/>
            <person name="Barry K."/>
            <person name="Miller A.N."/>
            <person name="Grigoriev I.V."/>
            <person name="Debuchy R."/>
            <person name="Gladieux P."/>
            <person name="Thoren M.H."/>
            <person name="Johannesson H."/>
        </authorList>
    </citation>
    <scope>NUCLEOTIDE SEQUENCE</scope>
    <source>
        <strain evidence="1">CBS 232.78</strain>
    </source>
</reference>
<dbReference type="EMBL" id="JAULSW010000006">
    <property type="protein sequence ID" value="KAK3377684.1"/>
    <property type="molecule type" value="Genomic_DNA"/>
</dbReference>
<keyword evidence="2" id="KW-1185">Reference proteome</keyword>
<name>A0AAE0NCK2_9PEZI</name>
<dbReference type="AlphaFoldDB" id="A0AAE0NCK2"/>